<dbReference type="PANTHER" id="PTHR13523:SF2">
    <property type="entry name" value="COILED-COIL-HELIX-COILED-COIL-HELIX DOMAIN CONTAINING 2, ISOFORM A-RELATED"/>
    <property type="match status" value="1"/>
</dbReference>
<dbReference type="GeneID" id="107272613"/>
<proteinExistence type="predicted"/>
<dbReference type="InterPro" id="IPR055304">
    <property type="entry name" value="CHCHD2/10-like"/>
</dbReference>
<evidence type="ECO:0000313" key="3">
    <source>
        <dbReference type="RefSeq" id="XP_024945703.1"/>
    </source>
</evidence>
<name>A0AAJ7RRG9_CEPCN</name>
<sequence>MTQDECNATYENHKVIKKKGCGKRSENYVRWGCLVYIFIGTIKRMPNSKRSASNKSSRGKTQSSHPKQPSQPPPSPPSQRGPDIVIVQPRRQPGVFGQMAGTAAGVAAGTVIGDKITGRHDAPPTSDPPPEQMKPCEYEQRELLNCTQRENNLQTCEPYRNALVDCKRKNSACCT</sequence>
<feature type="region of interest" description="Disordered" evidence="1">
    <location>
        <begin position="46"/>
        <end position="94"/>
    </location>
</feature>
<dbReference type="AlphaFoldDB" id="A0AAJ7RRG9"/>
<reference evidence="3" key="1">
    <citation type="submission" date="2025-08" db="UniProtKB">
        <authorList>
            <consortium name="RefSeq"/>
        </authorList>
    </citation>
    <scope>IDENTIFICATION</scope>
</reference>
<evidence type="ECO:0000256" key="1">
    <source>
        <dbReference type="SAM" id="MobiDB-lite"/>
    </source>
</evidence>
<dbReference type="Proteomes" id="UP000694920">
    <property type="component" value="Unplaced"/>
</dbReference>
<dbReference type="GO" id="GO:0005739">
    <property type="term" value="C:mitochondrion"/>
    <property type="evidence" value="ECO:0007669"/>
    <property type="project" value="TreeGrafter"/>
</dbReference>
<organism evidence="2 3">
    <name type="scientific">Cephus cinctus</name>
    <name type="common">Wheat stem sawfly</name>
    <dbReference type="NCBI Taxonomy" id="211228"/>
    <lineage>
        <taxon>Eukaryota</taxon>
        <taxon>Metazoa</taxon>
        <taxon>Ecdysozoa</taxon>
        <taxon>Arthropoda</taxon>
        <taxon>Hexapoda</taxon>
        <taxon>Insecta</taxon>
        <taxon>Pterygota</taxon>
        <taxon>Neoptera</taxon>
        <taxon>Endopterygota</taxon>
        <taxon>Hymenoptera</taxon>
        <taxon>Cephoidea</taxon>
        <taxon>Cephidae</taxon>
        <taxon>Cephus</taxon>
    </lineage>
</organism>
<feature type="compositionally biased region" description="Pro residues" evidence="1">
    <location>
        <begin position="69"/>
        <end position="79"/>
    </location>
</feature>
<gene>
    <name evidence="3" type="primary">LOC107272613</name>
</gene>
<dbReference type="GO" id="GO:0005634">
    <property type="term" value="C:nucleus"/>
    <property type="evidence" value="ECO:0007669"/>
    <property type="project" value="TreeGrafter"/>
</dbReference>
<keyword evidence="2" id="KW-1185">Reference proteome</keyword>
<dbReference type="GO" id="GO:0007005">
    <property type="term" value="P:mitochondrion organization"/>
    <property type="evidence" value="ECO:0007669"/>
    <property type="project" value="InterPro"/>
</dbReference>
<dbReference type="PANTHER" id="PTHR13523">
    <property type="entry name" value="COILED-COIL-HELIX-COILED-COIL-HELIX DOMAIN CONTAINING 2/NUR77"/>
    <property type="match status" value="1"/>
</dbReference>
<feature type="compositionally biased region" description="Low complexity" evidence="1">
    <location>
        <begin position="48"/>
        <end position="68"/>
    </location>
</feature>
<accession>A0AAJ7RRG9</accession>
<protein>
    <submittedName>
        <fullName evidence="3">Coiled-coil-helix-coiled-coil-helix domain-containing protein 10, mitochondrial isoform X2</fullName>
    </submittedName>
</protein>
<evidence type="ECO:0000313" key="2">
    <source>
        <dbReference type="Proteomes" id="UP000694920"/>
    </source>
</evidence>
<dbReference type="RefSeq" id="XP_024945703.1">
    <property type="nucleotide sequence ID" value="XM_025089935.1"/>
</dbReference>